<reference evidence="2 3" key="1">
    <citation type="journal article" date="2017" name="BMC Genomics">
        <title>Genomic analysis of methanogenic archaea reveals a shift towards energy conservation.</title>
        <authorList>
            <person name="Gilmore S.P."/>
            <person name="Henske J.K."/>
            <person name="Sexton J.A."/>
            <person name="Solomon K.V."/>
            <person name="Seppala S."/>
            <person name="Yoo J.I."/>
            <person name="Huyett L.M."/>
            <person name="Pressman A."/>
            <person name="Cogan J.Z."/>
            <person name="Kivenson V."/>
            <person name="Peng X."/>
            <person name="Tan Y."/>
            <person name="Valentine D.L."/>
            <person name="O'Malley M.A."/>
        </authorList>
    </citation>
    <scope>NUCLEOTIDE SEQUENCE [LARGE SCALE GENOMIC DNA]</scope>
    <source>
        <strain evidence="2 3">M.o.H.</strain>
    </source>
</reference>
<feature type="domain" description="4Fe-4S ferredoxin-type" evidence="1">
    <location>
        <begin position="215"/>
        <end position="243"/>
    </location>
</feature>
<dbReference type="SUPFAM" id="SSF52218">
    <property type="entry name" value="Flavoproteins"/>
    <property type="match status" value="1"/>
</dbReference>
<dbReference type="Gene3D" id="3.30.70.20">
    <property type="match status" value="1"/>
</dbReference>
<dbReference type="Proteomes" id="UP000217784">
    <property type="component" value="Unassembled WGS sequence"/>
</dbReference>
<proteinExistence type="predicted"/>
<dbReference type="EMBL" id="LMVM01000001">
    <property type="protein sequence ID" value="PAV05990.1"/>
    <property type="molecule type" value="Genomic_DNA"/>
</dbReference>
<feature type="domain" description="4Fe-4S ferredoxin-type" evidence="1">
    <location>
        <begin position="187"/>
        <end position="212"/>
    </location>
</feature>
<gene>
    <name evidence="2" type="ORF">ASJ80_14170</name>
</gene>
<dbReference type="InterPro" id="IPR029039">
    <property type="entry name" value="Flavoprotein-like_sf"/>
</dbReference>
<dbReference type="PROSITE" id="PS51379">
    <property type="entry name" value="4FE4S_FER_2"/>
    <property type="match status" value="2"/>
</dbReference>
<dbReference type="InterPro" id="IPR017900">
    <property type="entry name" value="4Fe4S_Fe_S_CS"/>
</dbReference>
<name>A0A2A2H9P2_METBR</name>
<keyword evidence="3" id="KW-1185">Reference proteome</keyword>
<dbReference type="InterPro" id="IPR017896">
    <property type="entry name" value="4Fe4S_Fe-S-bd"/>
</dbReference>
<evidence type="ECO:0000313" key="2">
    <source>
        <dbReference type="EMBL" id="PAV05990.1"/>
    </source>
</evidence>
<comment type="caution">
    <text evidence="2">The sequence shown here is derived from an EMBL/GenBank/DDBJ whole genome shotgun (WGS) entry which is preliminary data.</text>
</comment>
<accession>A0A2A2H9P2</accession>
<evidence type="ECO:0000259" key="1">
    <source>
        <dbReference type="PROSITE" id="PS51379"/>
    </source>
</evidence>
<organism evidence="2 3">
    <name type="scientific">Methanobacterium bryantii</name>
    <dbReference type="NCBI Taxonomy" id="2161"/>
    <lineage>
        <taxon>Archaea</taxon>
        <taxon>Methanobacteriati</taxon>
        <taxon>Methanobacteriota</taxon>
        <taxon>Methanomada group</taxon>
        <taxon>Methanobacteria</taxon>
        <taxon>Methanobacteriales</taxon>
        <taxon>Methanobacteriaceae</taxon>
        <taxon>Methanobacterium</taxon>
    </lineage>
</organism>
<dbReference type="PROSITE" id="PS00198">
    <property type="entry name" value="4FE4S_FER_1"/>
    <property type="match status" value="2"/>
</dbReference>
<protein>
    <recommendedName>
        <fullName evidence="1">4Fe-4S ferredoxin-type domain-containing protein</fullName>
    </recommendedName>
</protein>
<dbReference type="RefSeq" id="WP_069583443.1">
    <property type="nucleotide sequence ID" value="NZ_LMVM01000001.1"/>
</dbReference>
<dbReference type="NCBIfam" id="NF038196">
    <property type="entry name" value="ferrodoxin_EFR1"/>
    <property type="match status" value="1"/>
</dbReference>
<dbReference type="OrthoDB" id="2837at2157"/>
<dbReference type="GO" id="GO:0016491">
    <property type="term" value="F:oxidoreductase activity"/>
    <property type="evidence" value="ECO:0007669"/>
    <property type="project" value="UniProtKB-ARBA"/>
</dbReference>
<dbReference type="SUPFAM" id="SSF54862">
    <property type="entry name" value="4Fe-4S ferredoxins"/>
    <property type="match status" value="1"/>
</dbReference>
<dbReference type="Gene3D" id="3.40.50.360">
    <property type="match status" value="1"/>
</dbReference>
<dbReference type="AlphaFoldDB" id="A0A2A2H9P2"/>
<sequence length="262" mass="29679">MKTKIFYFTGTGNSLSVARDIVNKLEDAELVSIPAVIDGNIEANAPVIGIVFPVYMWGMPNMVADFVQKLKISSDQYIFAVTTCAGQPGETLVQLQKMLQKKGTELHAGFAVRETANTIQEDNIFIKMAMLIERNSKITKSGKERLSEMVEVITNKRKHEPETSSALLNKFGNFVYGMGMSRINTMGKFWADEKCSMCLNCQKICPSNNIEVMSDKPHWNQNCEFCQACVQWCPKEAVHIKNEDPKRRYHNPEIKVNDIMIR</sequence>
<evidence type="ECO:0000313" key="3">
    <source>
        <dbReference type="Proteomes" id="UP000217784"/>
    </source>
</evidence>
<dbReference type="InterPro" id="IPR047964">
    <property type="entry name" value="EFR1-like"/>
</dbReference>